<evidence type="ECO:0000313" key="3">
    <source>
        <dbReference type="EMBL" id="KAL1242123.1"/>
    </source>
</evidence>
<accession>A0ABR3KNC7</accession>
<keyword evidence="2" id="KW-0472">Membrane</keyword>
<gene>
    <name evidence="3" type="ORF">TSPI_09725</name>
</gene>
<feature type="transmembrane region" description="Helical" evidence="2">
    <location>
        <begin position="73"/>
        <end position="92"/>
    </location>
</feature>
<dbReference type="EMBL" id="JBEUSY010000225">
    <property type="protein sequence ID" value="KAL1242123.1"/>
    <property type="molecule type" value="Genomic_DNA"/>
</dbReference>
<feature type="compositionally biased region" description="Basic and acidic residues" evidence="1">
    <location>
        <begin position="30"/>
        <end position="45"/>
    </location>
</feature>
<keyword evidence="2" id="KW-0812">Transmembrane</keyword>
<evidence type="ECO:0000256" key="2">
    <source>
        <dbReference type="SAM" id="Phobius"/>
    </source>
</evidence>
<keyword evidence="3" id="KW-0132">Cell division</keyword>
<proteinExistence type="predicted"/>
<reference evidence="3 4" key="1">
    <citation type="submission" date="2024-07" db="EMBL/GenBank/DDBJ databases">
        <title>Enhanced genomic and transcriptomic resources for Trichinella pseudospiralis and T. spiralis underpin the discovery of pronounced molecular differences between stages and species.</title>
        <authorList>
            <person name="Pasi K.K."/>
            <person name="La Rosa G."/>
            <person name="Gomez-Morales M.A."/>
            <person name="Tosini F."/>
            <person name="Sumanam S."/>
            <person name="Young N.D."/>
            <person name="Chang B.C."/>
            <person name="Robin G.B."/>
        </authorList>
    </citation>
    <scope>NUCLEOTIDE SEQUENCE [LARGE SCALE GENOMIC DNA]</scope>
    <source>
        <strain evidence="3">ISS534</strain>
    </source>
</reference>
<evidence type="ECO:0000313" key="4">
    <source>
        <dbReference type="Proteomes" id="UP001558632"/>
    </source>
</evidence>
<dbReference type="GO" id="GO:0051301">
    <property type="term" value="P:cell division"/>
    <property type="evidence" value="ECO:0007669"/>
    <property type="project" value="UniProtKB-KW"/>
</dbReference>
<evidence type="ECO:0000256" key="1">
    <source>
        <dbReference type="SAM" id="MobiDB-lite"/>
    </source>
</evidence>
<dbReference type="Proteomes" id="UP001558632">
    <property type="component" value="Unassembled WGS sequence"/>
</dbReference>
<comment type="caution">
    <text evidence="3">The sequence shown here is derived from an EMBL/GenBank/DDBJ whole genome shotgun (WGS) entry which is preliminary data.</text>
</comment>
<protein>
    <submittedName>
        <fullName evidence="3">Cell division protein FtsL</fullName>
    </submittedName>
</protein>
<keyword evidence="4" id="KW-1185">Reference proteome</keyword>
<keyword evidence="3" id="KW-0131">Cell cycle</keyword>
<keyword evidence="2" id="KW-1133">Transmembrane helix</keyword>
<feature type="region of interest" description="Disordered" evidence="1">
    <location>
        <begin position="28"/>
        <end position="52"/>
    </location>
</feature>
<sequence>MTKFVPRIFYRDDKPINSVESTILTTNNLQHEEKQEQKRSQNRDGRVRKKYANDQGNTQYHDTISNRHLFGDGLPYCLFFCVAFAVHLLVYVHRKRILFCIAQRTSHVAEENSFNPEDDFTSCFRWSLCQWTSDPVIIIQK</sequence>
<name>A0ABR3KNC7_TRISP</name>
<organism evidence="3 4">
    <name type="scientific">Trichinella spiralis</name>
    <name type="common">Trichina worm</name>
    <dbReference type="NCBI Taxonomy" id="6334"/>
    <lineage>
        <taxon>Eukaryota</taxon>
        <taxon>Metazoa</taxon>
        <taxon>Ecdysozoa</taxon>
        <taxon>Nematoda</taxon>
        <taxon>Enoplea</taxon>
        <taxon>Dorylaimia</taxon>
        <taxon>Trichinellida</taxon>
        <taxon>Trichinellidae</taxon>
        <taxon>Trichinella</taxon>
    </lineage>
</organism>